<name>A0A1Y2C615_9FUNG</name>
<comment type="caution">
    <text evidence="1">The sequence shown here is derived from an EMBL/GenBank/DDBJ whole genome shotgun (WGS) entry which is preliminary data.</text>
</comment>
<dbReference type="AlphaFoldDB" id="A0A1Y2C615"/>
<sequence length="86" mass="10188">MKEEYWMLLDKENPSKADVAKISYFENLTLEKALWNERITEDRRRQKQATLDPVDYDTMRRDLGLLSKRSSSCFGKLKLQEEAEEG</sequence>
<organism evidence="1 2">
    <name type="scientific">Rhizoclosmatium globosum</name>
    <dbReference type="NCBI Taxonomy" id="329046"/>
    <lineage>
        <taxon>Eukaryota</taxon>
        <taxon>Fungi</taxon>
        <taxon>Fungi incertae sedis</taxon>
        <taxon>Chytridiomycota</taxon>
        <taxon>Chytridiomycota incertae sedis</taxon>
        <taxon>Chytridiomycetes</taxon>
        <taxon>Chytridiales</taxon>
        <taxon>Chytriomycetaceae</taxon>
        <taxon>Rhizoclosmatium</taxon>
    </lineage>
</organism>
<reference evidence="1 2" key="1">
    <citation type="submission" date="2016-07" db="EMBL/GenBank/DDBJ databases">
        <title>Pervasive Adenine N6-methylation of Active Genes in Fungi.</title>
        <authorList>
            <consortium name="DOE Joint Genome Institute"/>
            <person name="Mondo S.J."/>
            <person name="Dannebaum R.O."/>
            <person name="Kuo R.C."/>
            <person name="Labutti K."/>
            <person name="Haridas S."/>
            <person name="Kuo A."/>
            <person name="Salamov A."/>
            <person name="Ahrendt S.R."/>
            <person name="Lipzen A."/>
            <person name="Sullivan W."/>
            <person name="Andreopoulos W.B."/>
            <person name="Clum A."/>
            <person name="Lindquist E."/>
            <person name="Daum C."/>
            <person name="Ramamoorthy G.K."/>
            <person name="Gryganskyi A."/>
            <person name="Culley D."/>
            <person name="Magnuson J.K."/>
            <person name="James T.Y."/>
            <person name="O'Malley M.A."/>
            <person name="Stajich J.E."/>
            <person name="Spatafora J.W."/>
            <person name="Visel A."/>
            <person name="Grigoriev I.V."/>
        </authorList>
    </citation>
    <scope>NUCLEOTIDE SEQUENCE [LARGE SCALE GENOMIC DNA]</scope>
    <source>
        <strain evidence="1 2">JEL800</strain>
    </source>
</reference>
<gene>
    <name evidence="1" type="ORF">BCR33DRAFT_718857</name>
</gene>
<accession>A0A1Y2C615</accession>
<keyword evidence="2" id="KW-1185">Reference proteome</keyword>
<proteinExistence type="predicted"/>
<evidence type="ECO:0000313" key="1">
    <source>
        <dbReference type="EMBL" id="ORY41735.1"/>
    </source>
</evidence>
<evidence type="ECO:0000313" key="2">
    <source>
        <dbReference type="Proteomes" id="UP000193642"/>
    </source>
</evidence>
<dbReference type="EMBL" id="MCGO01000031">
    <property type="protein sequence ID" value="ORY41735.1"/>
    <property type="molecule type" value="Genomic_DNA"/>
</dbReference>
<dbReference type="Proteomes" id="UP000193642">
    <property type="component" value="Unassembled WGS sequence"/>
</dbReference>
<protein>
    <submittedName>
        <fullName evidence="1">Uncharacterized protein</fullName>
    </submittedName>
</protein>